<dbReference type="Proteomes" id="UP000825886">
    <property type="component" value="Chromosome"/>
</dbReference>
<evidence type="ECO:0000313" key="4">
    <source>
        <dbReference type="Proteomes" id="UP000825886"/>
    </source>
</evidence>
<reference evidence="3 4" key="1">
    <citation type="submission" date="2021-08" db="EMBL/GenBank/DDBJ databases">
        <title>Culture and genomic analysis of Symbiopectobacterium purcellii sp. nov. gen. nov., isolated from the leafhopper Empoasca decipiens.</title>
        <authorList>
            <person name="Nadal-Jimenez P."/>
            <person name="Siozios S."/>
            <person name="Halliday N."/>
            <person name="Camara M."/>
            <person name="Hurst G.D.D."/>
        </authorList>
    </citation>
    <scope>NUCLEOTIDE SEQUENCE [LARGE SCALE GENOMIC DNA]</scope>
    <source>
        <strain evidence="3 4">SyEd1</strain>
    </source>
</reference>
<feature type="domain" description="Tail assembly protein G" evidence="2">
    <location>
        <begin position="1"/>
        <end position="119"/>
    </location>
</feature>
<name>A0ABX9AIH0_9ENTR</name>
<dbReference type="NCBIfam" id="TIGR01674">
    <property type="entry name" value="phage_lambda_G"/>
    <property type="match status" value="1"/>
</dbReference>
<dbReference type="InterPro" id="IPR010027">
    <property type="entry name" value="Tail_assembly_G"/>
</dbReference>
<gene>
    <name evidence="3" type="ORF">K6K13_16930</name>
</gene>
<accession>A0ABX9AIH0</accession>
<protein>
    <submittedName>
        <fullName evidence="3">Phage minor tail protein G</fullName>
    </submittedName>
</protein>
<sequence>MYLKTEPFGPNQVVLSELSGLQRIEYLEAIVEHMSALENIPDAIPEANKMAIFGSLTIKLHAWLVSRSLWQQDRERALDDIFNQVLNDWPPRLINEAALLVQQLSGIVPESASEEPADESTSSTPGKS</sequence>
<dbReference type="Pfam" id="PF06894">
    <property type="entry name" value="Phage_TAC_2"/>
    <property type="match status" value="1"/>
</dbReference>
<feature type="compositionally biased region" description="Low complexity" evidence="1">
    <location>
        <begin position="119"/>
        <end position="128"/>
    </location>
</feature>
<proteinExistence type="predicted"/>
<evidence type="ECO:0000313" key="3">
    <source>
        <dbReference type="EMBL" id="QZN94913.1"/>
    </source>
</evidence>
<dbReference type="RefSeq" id="WP_222158025.1">
    <property type="nucleotide sequence ID" value="NZ_CP081864.1"/>
</dbReference>
<organism evidence="3 4">
    <name type="scientific">Symbiopectobacterium purcellii</name>
    <dbReference type="NCBI Taxonomy" id="2871826"/>
    <lineage>
        <taxon>Bacteria</taxon>
        <taxon>Pseudomonadati</taxon>
        <taxon>Pseudomonadota</taxon>
        <taxon>Gammaproteobacteria</taxon>
        <taxon>Enterobacterales</taxon>
        <taxon>Enterobacteriaceae</taxon>
    </lineage>
</organism>
<evidence type="ECO:0000259" key="2">
    <source>
        <dbReference type="Pfam" id="PF06894"/>
    </source>
</evidence>
<dbReference type="EMBL" id="CP081864">
    <property type="protein sequence ID" value="QZN94913.1"/>
    <property type="molecule type" value="Genomic_DNA"/>
</dbReference>
<evidence type="ECO:0000256" key="1">
    <source>
        <dbReference type="SAM" id="MobiDB-lite"/>
    </source>
</evidence>
<keyword evidence="4" id="KW-1185">Reference proteome</keyword>
<feature type="region of interest" description="Disordered" evidence="1">
    <location>
        <begin position="109"/>
        <end position="128"/>
    </location>
</feature>